<gene>
    <name evidence="1" type="ORF">M20_0102</name>
</gene>
<proteinExistence type="predicted"/>
<evidence type="ECO:0000313" key="1">
    <source>
        <dbReference type="EMBL" id="KSU23479.1"/>
    </source>
</evidence>
<reference evidence="2" key="1">
    <citation type="submission" date="2015-10" db="EMBL/GenBank/DDBJ databases">
        <title>Draft Genome Sequences of 11 Lactococcus lactis subspecies cremoris strains.</title>
        <authorList>
            <person name="Wels M."/>
            <person name="Backus L."/>
            <person name="Boekhorst J."/>
            <person name="Dijkstra A."/>
            <person name="Beerthuizen M."/>
            <person name="Kelly W."/>
            <person name="Siezen R."/>
            <person name="Bachmann H."/>
            <person name="Van Hijum S."/>
        </authorList>
    </citation>
    <scope>NUCLEOTIDE SEQUENCE [LARGE SCALE GENOMIC DNA]</scope>
    <source>
        <strain evidence="2">M20</strain>
    </source>
</reference>
<evidence type="ECO:0000313" key="2">
    <source>
        <dbReference type="Proteomes" id="UP000053719"/>
    </source>
</evidence>
<protein>
    <recommendedName>
        <fullName evidence="3">Bacterial repeat domain-containing protein</fullName>
    </recommendedName>
</protein>
<name>A0A0V8ECB1_LACLL</name>
<comment type="caution">
    <text evidence="1">The sequence shown here is derived from an EMBL/GenBank/DDBJ whole genome shotgun (WGS) entry which is preliminary data.</text>
</comment>
<dbReference type="PATRIC" id="fig|1360.114.peg.2086"/>
<dbReference type="InterPro" id="IPR042229">
    <property type="entry name" value="Listeria/Bacterioides_rpt_sf"/>
</dbReference>
<evidence type="ECO:0008006" key="3">
    <source>
        <dbReference type="Google" id="ProtNLM"/>
    </source>
</evidence>
<sequence length="153" mass="16200">MLRSEQDNINAFCRDTRAGDIDAGDATSGNVPTTSSTVVAYDGYYTLLKNTGSLAKDGYTFIGWTDGSDTYTPGQNMAPKSDIVLSPVWKKNPSGGGGGTTNNVNIMYDALEGGVTGNLPASVSVRVIIQLAILLLNQRLTFLMLDMISLVGI</sequence>
<dbReference type="AlphaFoldDB" id="A0A0V8ECB1"/>
<accession>A0A0V8ECB1</accession>
<dbReference type="Gene3D" id="2.60.40.4270">
    <property type="entry name" value="Listeria-Bacteroides repeat domain"/>
    <property type="match status" value="1"/>
</dbReference>
<dbReference type="Proteomes" id="UP000053719">
    <property type="component" value="Unassembled WGS sequence"/>
</dbReference>
<organism evidence="1 2">
    <name type="scientific">Lactococcus lactis subsp. lactis</name>
    <name type="common">Streptococcus lactis</name>
    <dbReference type="NCBI Taxonomy" id="1360"/>
    <lineage>
        <taxon>Bacteria</taxon>
        <taxon>Bacillati</taxon>
        <taxon>Bacillota</taxon>
        <taxon>Bacilli</taxon>
        <taxon>Lactobacillales</taxon>
        <taxon>Streptococcaceae</taxon>
        <taxon>Lactococcus</taxon>
    </lineage>
</organism>
<dbReference type="EMBL" id="LKLU01000002">
    <property type="protein sequence ID" value="KSU23479.1"/>
    <property type="molecule type" value="Genomic_DNA"/>
</dbReference>